<gene>
    <name evidence="2" type="ORF">IWX90DRAFT_76847</name>
</gene>
<evidence type="ECO:0000256" key="1">
    <source>
        <dbReference type="SAM" id="MobiDB-lite"/>
    </source>
</evidence>
<sequence>MEARSRPAAGLEALLKLPVELIEMIVECLRTWAEKQDFFNLRLTHRVLHEKTFRLFGKLYFEHVKIEMTLKNLQRLIDISAHPTVAEHVKTLEIIVQDFDNSDLAYVQLYADDWLEGISRRDNTRLKEAQDIYDQFCSEFVDRIDSDKRIRESGLTHSLLTRAMSRLENLETLSCDCNYRSQRTWLEKLWDDLLSRSGFDDDLPVLDFDWDVRARRERRRCNMDIILSAVIASGVAPARLEFSGGLFVVKKETPESGHPENLLYEKLFRDSFRNLKILEVVLSADAESDVKNMPWFLGTACASLQELAIVCHEDAQEQEQDALIPILDSILATCKFESLQVLGLSIPASATTHLSQFIRRNGKSLRDIEINISPSKNAKWSEVLRACLEAGRLESLDLRTYADCYGSGHSVTFSPENPPPRRPEEVLERWEELERDAEL</sequence>
<organism evidence="2 3">
    <name type="scientific">Phyllosticta citrichinensis</name>
    <dbReference type="NCBI Taxonomy" id="1130410"/>
    <lineage>
        <taxon>Eukaryota</taxon>
        <taxon>Fungi</taxon>
        <taxon>Dikarya</taxon>
        <taxon>Ascomycota</taxon>
        <taxon>Pezizomycotina</taxon>
        <taxon>Dothideomycetes</taxon>
        <taxon>Dothideomycetes incertae sedis</taxon>
        <taxon>Botryosphaeriales</taxon>
        <taxon>Phyllostictaceae</taxon>
        <taxon>Phyllosticta</taxon>
    </lineage>
</organism>
<reference evidence="2 3" key="1">
    <citation type="journal article" date="2022" name="G3 (Bethesda)">
        <title>Enemy or ally: a genomic approach to elucidate the lifestyle of Phyllosticta citrichinaensis.</title>
        <authorList>
            <person name="Buijs V.A."/>
            <person name="Groenewald J.Z."/>
            <person name="Haridas S."/>
            <person name="LaButti K.M."/>
            <person name="Lipzen A."/>
            <person name="Martin F.M."/>
            <person name="Barry K."/>
            <person name="Grigoriev I.V."/>
            <person name="Crous P.W."/>
            <person name="Seidl M.F."/>
        </authorList>
    </citation>
    <scope>NUCLEOTIDE SEQUENCE [LARGE SCALE GENOMIC DNA]</scope>
    <source>
        <strain evidence="2 3">CBS 129764</strain>
    </source>
</reference>
<feature type="region of interest" description="Disordered" evidence="1">
    <location>
        <begin position="409"/>
        <end position="429"/>
    </location>
</feature>
<accession>A0ABR1XGK0</accession>
<dbReference type="EMBL" id="JBBWUH010000012">
    <property type="protein sequence ID" value="KAK8153717.1"/>
    <property type="molecule type" value="Genomic_DNA"/>
</dbReference>
<proteinExistence type="predicted"/>
<feature type="compositionally biased region" description="Basic and acidic residues" evidence="1">
    <location>
        <begin position="419"/>
        <end position="429"/>
    </location>
</feature>
<protein>
    <recommendedName>
        <fullName evidence="4">F-box domain-containing protein</fullName>
    </recommendedName>
</protein>
<comment type="caution">
    <text evidence="2">The sequence shown here is derived from an EMBL/GenBank/DDBJ whole genome shotgun (WGS) entry which is preliminary data.</text>
</comment>
<keyword evidence="3" id="KW-1185">Reference proteome</keyword>
<dbReference type="Proteomes" id="UP001456524">
    <property type="component" value="Unassembled WGS sequence"/>
</dbReference>
<name>A0ABR1XGK0_9PEZI</name>
<evidence type="ECO:0000313" key="3">
    <source>
        <dbReference type="Proteomes" id="UP001456524"/>
    </source>
</evidence>
<evidence type="ECO:0000313" key="2">
    <source>
        <dbReference type="EMBL" id="KAK8153717.1"/>
    </source>
</evidence>
<evidence type="ECO:0008006" key="4">
    <source>
        <dbReference type="Google" id="ProtNLM"/>
    </source>
</evidence>